<dbReference type="HAMAP" id="MF_00279">
    <property type="entry name" value="PdxJ"/>
    <property type="match status" value="1"/>
</dbReference>
<feature type="active site" description="Proton donor" evidence="4">
    <location>
        <position position="192"/>
    </location>
</feature>
<dbReference type="PANTHER" id="PTHR30456:SF0">
    <property type="entry name" value="PYRIDOXINE 5'-PHOSPHATE SYNTHASE"/>
    <property type="match status" value="1"/>
</dbReference>
<name>A0A8J7K114_9NEIS</name>
<feature type="binding site" evidence="4">
    <location>
        <position position="193"/>
    </location>
    <ligand>
        <name>3-amino-2-oxopropyl phosphate</name>
        <dbReference type="ChEBI" id="CHEBI:57279"/>
    </ligand>
</feature>
<dbReference type="NCBIfam" id="NF003625">
    <property type="entry name" value="PRK05265.1-3"/>
    <property type="match status" value="1"/>
</dbReference>
<dbReference type="GO" id="GO:0008615">
    <property type="term" value="P:pyridoxine biosynthetic process"/>
    <property type="evidence" value="ECO:0007669"/>
    <property type="project" value="UniProtKB-UniRule"/>
</dbReference>
<dbReference type="RefSeq" id="WP_194115063.1">
    <property type="nucleotide sequence ID" value="NZ_JADFUA010000002.1"/>
</dbReference>
<evidence type="ECO:0000256" key="1">
    <source>
        <dbReference type="ARBA" id="ARBA00022490"/>
    </source>
</evidence>
<dbReference type="InterPro" id="IPR004569">
    <property type="entry name" value="PyrdxlP_synth_PdxJ"/>
</dbReference>
<comment type="pathway">
    <text evidence="4">Cofactor biosynthesis; pyridoxine 5'-phosphate biosynthesis; pyridoxine 5'-phosphate from D-erythrose 4-phosphate: step 5/5.</text>
</comment>
<comment type="caution">
    <text evidence="4">Lacks conserved residue(s) required for the propagation of feature annotation.</text>
</comment>
<dbReference type="Gene3D" id="3.20.20.70">
    <property type="entry name" value="Aldolase class I"/>
    <property type="match status" value="1"/>
</dbReference>
<keyword evidence="2 4" id="KW-0808">Transferase</keyword>
<comment type="subunit">
    <text evidence="4">Homooctamer; tetramer of dimers.</text>
</comment>
<comment type="caution">
    <text evidence="6">The sequence shown here is derived from an EMBL/GenBank/DDBJ whole genome shotgun (WGS) entry which is preliminary data.</text>
</comment>
<dbReference type="NCBIfam" id="NF003626">
    <property type="entry name" value="PRK05265.1-4"/>
    <property type="match status" value="1"/>
</dbReference>
<evidence type="ECO:0000256" key="3">
    <source>
        <dbReference type="ARBA" id="ARBA00023096"/>
    </source>
</evidence>
<gene>
    <name evidence="4" type="primary">pdxJ</name>
    <name evidence="6" type="ORF">INR99_04220</name>
</gene>
<dbReference type="Pfam" id="PF03740">
    <property type="entry name" value="PdxJ"/>
    <property type="match status" value="1"/>
</dbReference>
<keyword evidence="1 4" id="KW-0963">Cytoplasm</keyword>
<dbReference type="AlphaFoldDB" id="A0A8J7K114"/>
<protein>
    <recommendedName>
        <fullName evidence="4 5">Pyridoxine 5'-phosphate synthase</fullName>
        <shortName evidence="4">PNP synthase</shortName>
        <ecNumber evidence="4 5">2.6.99.2</ecNumber>
    </recommendedName>
</protein>
<feature type="binding site" evidence="4">
    <location>
        <position position="47"/>
    </location>
    <ligand>
        <name>1-deoxy-D-xylulose 5-phosphate</name>
        <dbReference type="ChEBI" id="CHEBI:57792"/>
    </ligand>
</feature>
<comment type="catalytic activity">
    <reaction evidence="4">
        <text>3-amino-2-oxopropyl phosphate + 1-deoxy-D-xylulose 5-phosphate = pyridoxine 5'-phosphate + phosphate + 2 H2O + H(+)</text>
        <dbReference type="Rhea" id="RHEA:15265"/>
        <dbReference type="ChEBI" id="CHEBI:15377"/>
        <dbReference type="ChEBI" id="CHEBI:15378"/>
        <dbReference type="ChEBI" id="CHEBI:43474"/>
        <dbReference type="ChEBI" id="CHEBI:57279"/>
        <dbReference type="ChEBI" id="CHEBI:57792"/>
        <dbReference type="ChEBI" id="CHEBI:58589"/>
        <dbReference type="EC" id="2.6.99.2"/>
    </reaction>
</comment>
<keyword evidence="7" id="KW-1185">Reference proteome</keyword>
<dbReference type="PANTHER" id="PTHR30456">
    <property type="entry name" value="PYRIDOXINE 5'-PHOSPHATE SYNTHASE"/>
    <property type="match status" value="1"/>
</dbReference>
<dbReference type="Proteomes" id="UP000604481">
    <property type="component" value="Unassembled WGS sequence"/>
</dbReference>
<organism evidence="6 7">
    <name type="scientific">Chitinilyticum piscinae</name>
    <dbReference type="NCBI Taxonomy" id="2866724"/>
    <lineage>
        <taxon>Bacteria</taxon>
        <taxon>Pseudomonadati</taxon>
        <taxon>Pseudomonadota</taxon>
        <taxon>Betaproteobacteria</taxon>
        <taxon>Neisseriales</taxon>
        <taxon>Chitinibacteraceae</taxon>
        <taxon>Chitinilyticum</taxon>
    </lineage>
</organism>
<dbReference type="GO" id="GO:0005829">
    <property type="term" value="C:cytosol"/>
    <property type="evidence" value="ECO:0007669"/>
    <property type="project" value="TreeGrafter"/>
</dbReference>
<dbReference type="UniPathway" id="UPA00244">
    <property type="reaction ID" value="UER00313"/>
</dbReference>
<evidence type="ECO:0000313" key="7">
    <source>
        <dbReference type="Proteomes" id="UP000604481"/>
    </source>
</evidence>
<dbReference type="InterPro" id="IPR013785">
    <property type="entry name" value="Aldolase_TIM"/>
</dbReference>
<keyword evidence="3 4" id="KW-0664">Pyridoxine biosynthesis</keyword>
<evidence type="ECO:0000256" key="4">
    <source>
        <dbReference type="HAMAP-Rule" id="MF_00279"/>
    </source>
</evidence>
<reference evidence="6 7" key="1">
    <citation type="submission" date="2020-10" db="EMBL/GenBank/DDBJ databases">
        <title>The genome sequence of Chitinilyticum litopenaei 4Y14.</title>
        <authorList>
            <person name="Liu Y."/>
        </authorList>
    </citation>
    <scope>NUCLEOTIDE SEQUENCE [LARGE SCALE GENOMIC DNA]</scope>
    <source>
        <strain evidence="6 7">4Y14</strain>
    </source>
</reference>
<feature type="binding site" evidence="4">
    <location>
        <position position="9"/>
    </location>
    <ligand>
        <name>3-amino-2-oxopropyl phosphate</name>
        <dbReference type="ChEBI" id="CHEBI:57279"/>
    </ligand>
</feature>
<comment type="function">
    <text evidence="4">Catalyzes the complicated ring closure reaction between the two acyclic compounds 1-deoxy-D-xylulose-5-phosphate (DXP) and 3-amino-2-oxopropyl phosphate (1-amino-acetone-3-phosphate or AAP) to form pyridoxine 5'-phosphate (PNP) and inorganic phosphate.</text>
</comment>
<dbReference type="NCBIfam" id="TIGR00559">
    <property type="entry name" value="pdxJ"/>
    <property type="match status" value="1"/>
</dbReference>
<dbReference type="InterPro" id="IPR036130">
    <property type="entry name" value="Pyridoxine-5'_phos_synth"/>
</dbReference>
<dbReference type="FunFam" id="3.20.20.70:FF:000150">
    <property type="entry name" value="Pyridoxine 5'-phosphate synthase"/>
    <property type="match status" value="1"/>
</dbReference>
<feature type="active site" description="Proton acceptor" evidence="4">
    <location>
        <position position="72"/>
    </location>
</feature>
<feature type="active site" description="Proton acceptor" evidence="4">
    <location>
        <position position="45"/>
    </location>
</feature>
<dbReference type="SUPFAM" id="SSF63892">
    <property type="entry name" value="Pyridoxine 5'-phosphate synthase"/>
    <property type="match status" value="1"/>
</dbReference>
<sequence>MSDCKLSVNINKIATLRNARGGDNPNVVEAAIRIQQFGAQGITVHPRPDERHIKYADVRELRPVVNTEFNIEGYPNEEFIALVLEVRPEQVTLVPDPPEALTSNTGWDCVTHQAYLQQVIARFKAAGIRTSIFLNAEVVQVYAARQTGTDRIELYTEPYAAHYAEDRVAAIAPFVAAARAAQEVGLALNAGHDLSLENLAYFAQQVPGLKEVSIGHALIADALYLGLEETVRRYRAALAVETV</sequence>
<proteinExistence type="inferred from homology"/>
<feature type="site" description="Transition state stabilizer" evidence="4">
    <location>
        <position position="153"/>
    </location>
</feature>
<dbReference type="GO" id="GO:0033856">
    <property type="term" value="F:pyridoxine 5'-phosphate synthase activity"/>
    <property type="evidence" value="ECO:0007669"/>
    <property type="project" value="UniProtKB-UniRule"/>
</dbReference>
<evidence type="ECO:0000256" key="5">
    <source>
        <dbReference type="NCBIfam" id="TIGR00559"/>
    </source>
</evidence>
<feature type="binding site" evidence="4">
    <location>
        <begin position="215"/>
        <end position="216"/>
    </location>
    <ligand>
        <name>3-amino-2-oxopropyl phosphate</name>
        <dbReference type="ChEBI" id="CHEBI:57279"/>
    </ligand>
</feature>
<dbReference type="CDD" id="cd00003">
    <property type="entry name" value="PNPsynthase"/>
    <property type="match status" value="1"/>
</dbReference>
<evidence type="ECO:0000256" key="2">
    <source>
        <dbReference type="ARBA" id="ARBA00022679"/>
    </source>
</evidence>
<dbReference type="EMBL" id="JADFUA010000002">
    <property type="protein sequence ID" value="MBE9608546.1"/>
    <property type="molecule type" value="Genomic_DNA"/>
</dbReference>
<feature type="binding site" evidence="4">
    <location>
        <position position="102"/>
    </location>
    <ligand>
        <name>1-deoxy-D-xylulose 5-phosphate</name>
        <dbReference type="ChEBI" id="CHEBI:57792"/>
    </ligand>
</feature>
<accession>A0A8J7K114</accession>
<comment type="similarity">
    <text evidence="4">Belongs to the PNP synthase family.</text>
</comment>
<feature type="binding site" evidence="4">
    <location>
        <position position="20"/>
    </location>
    <ligand>
        <name>3-amino-2-oxopropyl phosphate</name>
        <dbReference type="ChEBI" id="CHEBI:57279"/>
    </ligand>
</feature>
<comment type="subcellular location">
    <subcellularLocation>
        <location evidence="4">Cytoplasm</location>
    </subcellularLocation>
</comment>
<feature type="binding site" evidence="4">
    <location>
        <position position="52"/>
    </location>
    <ligand>
        <name>1-deoxy-D-xylulose 5-phosphate</name>
        <dbReference type="ChEBI" id="CHEBI:57792"/>
    </ligand>
</feature>
<dbReference type="EC" id="2.6.99.2" evidence="4 5"/>
<evidence type="ECO:0000313" key="6">
    <source>
        <dbReference type="EMBL" id="MBE9608546.1"/>
    </source>
</evidence>